<feature type="domain" description="Glycosyl transferase family 1" evidence="1">
    <location>
        <begin position="193"/>
        <end position="339"/>
    </location>
</feature>
<dbReference type="Proteomes" id="UP000272924">
    <property type="component" value="Chromosome"/>
</dbReference>
<dbReference type="CDD" id="cd03801">
    <property type="entry name" value="GT4_PimA-like"/>
    <property type="match status" value="1"/>
</dbReference>
<keyword evidence="2" id="KW-0808">Transferase</keyword>
<dbReference type="KEGG" id="spei:EHW89_03185"/>
<proteinExistence type="predicted"/>
<gene>
    <name evidence="2" type="ORF">EHW89_03185</name>
</gene>
<reference evidence="3" key="1">
    <citation type="submission" date="2018-12" db="EMBL/GenBank/DDBJ databases">
        <title>Genome sequencing of Streptococcus sp. KCOM 2412 (= ChDC F135).</title>
        <authorList>
            <person name="Kook J.-K."/>
            <person name="Park S.-N."/>
            <person name="Lim Y.K."/>
        </authorList>
    </citation>
    <scope>NUCLEOTIDE SEQUENCE [LARGE SCALE GENOMIC DNA]</scope>
    <source>
        <strain evidence="3">KCOM 2412</strain>
    </source>
</reference>
<name>A0A3Q9EY45_9STRE</name>
<accession>A0A3Q9EY45</accession>
<sequence>MKKNILFISPTGTLDNGAEISIVHLMEYLVRTGNTVINAIPDYHVTIQQDYIAKLAKKGIETLALPSVKWWWEDAPGGLPGTHEERVKSYQENIVALRKVIVNKQIELVITNTVNMFQGAIAAACENTPHFWLIHEFPTGEFGYYKEKLNFIDDYSQEIFAVRGALQKQLQELLPKRSILSFAPFTQITPVEKVREAGEKRRIISVGRLTERKNQLELIKAYAKLPQPRPELVFIGAWDEDYKKKCEAYIVEKGIENIRFLGHRDEPWAEVGEADLAIFPSAMETFGLVYIEAIMNGVPTILSDNLGHLSAYEIFEEGRLYPSGDVVALTEQIKQALESFDQLKTQALSNLKRIRELYTVQGVYHEVLDKIETVVDTNSNSLYHVKFLLDTDTPIHHSGSFVKKIKRKLHSMIKSWVIR</sequence>
<dbReference type="InterPro" id="IPR001296">
    <property type="entry name" value="Glyco_trans_1"/>
</dbReference>
<protein>
    <submittedName>
        <fullName evidence="2">Glycosyltransferase</fullName>
    </submittedName>
</protein>
<keyword evidence="3" id="KW-1185">Reference proteome</keyword>
<organism evidence="2 3">
    <name type="scientific">Streptococcus periodonticum</name>
    <dbReference type="NCBI Taxonomy" id="2490633"/>
    <lineage>
        <taxon>Bacteria</taxon>
        <taxon>Bacillati</taxon>
        <taxon>Bacillota</taxon>
        <taxon>Bacilli</taxon>
        <taxon>Lactobacillales</taxon>
        <taxon>Streptococcaceae</taxon>
        <taxon>Streptococcus</taxon>
    </lineage>
</organism>
<dbReference type="GO" id="GO:0016757">
    <property type="term" value="F:glycosyltransferase activity"/>
    <property type="evidence" value="ECO:0007669"/>
    <property type="project" value="InterPro"/>
</dbReference>
<dbReference type="SUPFAM" id="SSF53756">
    <property type="entry name" value="UDP-Glycosyltransferase/glycogen phosphorylase"/>
    <property type="match status" value="1"/>
</dbReference>
<dbReference type="InterPro" id="IPR050194">
    <property type="entry name" value="Glycosyltransferase_grp1"/>
</dbReference>
<evidence type="ECO:0000313" key="3">
    <source>
        <dbReference type="Proteomes" id="UP000272924"/>
    </source>
</evidence>
<evidence type="ECO:0000313" key="2">
    <source>
        <dbReference type="EMBL" id="AZQ41517.1"/>
    </source>
</evidence>
<dbReference type="AlphaFoldDB" id="A0A3Q9EY45"/>
<dbReference type="EMBL" id="CP034543">
    <property type="protein sequence ID" value="AZQ41517.1"/>
    <property type="molecule type" value="Genomic_DNA"/>
</dbReference>
<dbReference type="Gene3D" id="3.40.50.2000">
    <property type="entry name" value="Glycogen Phosphorylase B"/>
    <property type="match status" value="2"/>
</dbReference>
<dbReference type="PANTHER" id="PTHR45947:SF3">
    <property type="entry name" value="SULFOQUINOVOSYL TRANSFERASE SQD2"/>
    <property type="match status" value="1"/>
</dbReference>
<dbReference type="PANTHER" id="PTHR45947">
    <property type="entry name" value="SULFOQUINOVOSYL TRANSFERASE SQD2"/>
    <property type="match status" value="1"/>
</dbReference>
<dbReference type="Pfam" id="PF00534">
    <property type="entry name" value="Glycos_transf_1"/>
    <property type="match status" value="1"/>
</dbReference>
<evidence type="ECO:0000259" key="1">
    <source>
        <dbReference type="Pfam" id="PF00534"/>
    </source>
</evidence>
<dbReference type="RefSeq" id="WP_126466661.1">
    <property type="nucleotide sequence ID" value="NZ_CP034543.1"/>
</dbReference>